<evidence type="ECO:0000313" key="2">
    <source>
        <dbReference type="EMBL" id="OEH77129.1"/>
    </source>
</evidence>
<organism evidence="2 3">
    <name type="scientific">Cyclospora cayetanensis</name>
    <dbReference type="NCBI Taxonomy" id="88456"/>
    <lineage>
        <taxon>Eukaryota</taxon>
        <taxon>Sar</taxon>
        <taxon>Alveolata</taxon>
        <taxon>Apicomplexa</taxon>
        <taxon>Conoidasida</taxon>
        <taxon>Coccidia</taxon>
        <taxon>Eucoccidiorida</taxon>
        <taxon>Eimeriorina</taxon>
        <taxon>Eimeriidae</taxon>
        <taxon>Cyclospora</taxon>
    </lineage>
</organism>
<accession>A0A1D3D105</accession>
<evidence type="ECO:0000313" key="3">
    <source>
        <dbReference type="Proteomes" id="UP000095192"/>
    </source>
</evidence>
<protein>
    <submittedName>
        <fullName evidence="2">Uncharacterized protein</fullName>
    </submittedName>
</protein>
<feature type="compositionally biased region" description="Polar residues" evidence="1">
    <location>
        <begin position="64"/>
        <end position="75"/>
    </location>
</feature>
<dbReference type="Proteomes" id="UP000095192">
    <property type="component" value="Unassembled WGS sequence"/>
</dbReference>
<keyword evidence="3" id="KW-1185">Reference proteome</keyword>
<feature type="region of interest" description="Disordered" evidence="1">
    <location>
        <begin position="31"/>
        <end position="75"/>
    </location>
</feature>
<comment type="caution">
    <text evidence="2">The sequence shown here is derived from an EMBL/GenBank/DDBJ whole genome shotgun (WGS) entry which is preliminary data.</text>
</comment>
<reference evidence="2 3" key="1">
    <citation type="journal article" date="2016" name="BMC Genomics">
        <title>Comparative genomics reveals Cyclospora cayetanensis possesses coccidia-like metabolism and invasion components but unique surface antigens.</title>
        <authorList>
            <person name="Liu S."/>
            <person name="Wang L."/>
            <person name="Zheng H."/>
            <person name="Xu Z."/>
            <person name="Roellig D.M."/>
            <person name="Li N."/>
            <person name="Frace M.A."/>
            <person name="Tang K."/>
            <person name="Arrowood M.J."/>
            <person name="Moss D.M."/>
            <person name="Zhang L."/>
            <person name="Feng Y."/>
            <person name="Xiao L."/>
        </authorList>
    </citation>
    <scope>NUCLEOTIDE SEQUENCE [LARGE SCALE GENOMIC DNA]</scope>
    <source>
        <strain evidence="2 3">CHN_HEN01</strain>
    </source>
</reference>
<feature type="compositionally biased region" description="Low complexity" evidence="1">
    <location>
        <begin position="40"/>
        <end position="49"/>
    </location>
</feature>
<dbReference type="EMBL" id="JROU02001199">
    <property type="protein sequence ID" value="OEH77129.1"/>
    <property type="molecule type" value="Genomic_DNA"/>
</dbReference>
<proteinExistence type="predicted"/>
<evidence type="ECO:0000256" key="1">
    <source>
        <dbReference type="SAM" id="MobiDB-lite"/>
    </source>
</evidence>
<dbReference type="VEuPathDB" id="ToxoDB:cyc_05757"/>
<sequence length="214" mass="21977">MAFRRRCYHHSRSSNTSGVVLVKSRSGAGIPSQAFAPQRQASQESIASEAADRSGEGGAAFDDSQPSTASDSGTVGQAAVARASFLRRSSRADAFLEEPSSHASLELFSASSSSVRGAAATAAGKDQALFLVCRGVLPSCSLLESASSHTTRVVHAAEVAKSQVHQCVMHGLPGSWLLPTSIGSVLSNGEKDAGRLAAEAVAAALQQLVGGLQR</sequence>
<dbReference type="InParanoid" id="A0A1D3D105"/>
<gene>
    <name evidence="2" type="ORF">cyc_05757</name>
</gene>
<dbReference type="AlphaFoldDB" id="A0A1D3D105"/>
<name>A0A1D3D105_9EIME</name>